<dbReference type="RefSeq" id="WP_378478331.1">
    <property type="nucleotide sequence ID" value="NZ_JBHUIW010000015.1"/>
</dbReference>
<dbReference type="Proteomes" id="UP001597314">
    <property type="component" value="Unassembled WGS sequence"/>
</dbReference>
<evidence type="ECO:0000256" key="3">
    <source>
        <dbReference type="ARBA" id="ARBA00023315"/>
    </source>
</evidence>
<evidence type="ECO:0000259" key="5">
    <source>
        <dbReference type="SMART" id="SM00563"/>
    </source>
</evidence>
<feature type="compositionally biased region" description="Pro residues" evidence="4">
    <location>
        <begin position="267"/>
        <end position="277"/>
    </location>
</feature>
<keyword evidence="7" id="KW-1185">Reference proteome</keyword>
<feature type="region of interest" description="Disordered" evidence="4">
    <location>
        <begin position="253"/>
        <end position="285"/>
    </location>
</feature>
<keyword evidence="2" id="KW-0808">Transferase</keyword>
<keyword evidence="3 6" id="KW-0012">Acyltransferase</keyword>
<evidence type="ECO:0000313" key="7">
    <source>
        <dbReference type="Proteomes" id="UP001597314"/>
    </source>
</evidence>
<dbReference type="InterPro" id="IPR002123">
    <property type="entry name" value="Plipid/glycerol_acylTrfase"/>
</dbReference>
<evidence type="ECO:0000313" key="6">
    <source>
        <dbReference type="EMBL" id="MFD2183163.1"/>
    </source>
</evidence>
<evidence type="ECO:0000256" key="4">
    <source>
        <dbReference type="SAM" id="MobiDB-lite"/>
    </source>
</evidence>
<gene>
    <name evidence="6" type="ORF">ACFSOX_13475</name>
</gene>
<dbReference type="SMART" id="SM00563">
    <property type="entry name" value="PlsC"/>
    <property type="match status" value="1"/>
</dbReference>
<dbReference type="PANTHER" id="PTHR10434:SF11">
    <property type="entry name" value="1-ACYL-SN-GLYCEROL-3-PHOSPHATE ACYLTRANSFERASE"/>
    <property type="match status" value="1"/>
</dbReference>
<sequence length="285" mass="30985">MHSHSTMSLYADPPDWAFVTLGELMRWPLPYQDGFADRCLVRAMALAARGRVLAVSGLQNVRAGYDPFILALNHSTRTEALLVPAVLTLHRGGRLIHFMADWNFRLIPGIGLLYRRSGALTVTAKPARPRVLDLLRPLYRSHGTVLDEARACLLRGRSVGIFVEGTVNRDPERLLPGRRSAALLSLETGVPIVPVGIRFPHATPGRPIGDRDAMEVRIGPPLLPRERLDHPSPAALRAWHATVMGEIARLSGKQWSPDAPSGRGIVAPPPTPAPALLPPSFGGSP</sequence>
<comment type="caution">
    <text evidence="6">The sequence shown here is derived from an EMBL/GenBank/DDBJ whole genome shotgun (WGS) entry which is preliminary data.</text>
</comment>
<dbReference type="SUPFAM" id="SSF69593">
    <property type="entry name" value="Glycerol-3-phosphate (1)-acyltransferase"/>
    <property type="match status" value="1"/>
</dbReference>
<dbReference type="CDD" id="cd07989">
    <property type="entry name" value="LPLAT_AGPAT-like"/>
    <property type="match status" value="1"/>
</dbReference>
<feature type="domain" description="Phospholipid/glycerol acyltransferase" evidence="5">
    <location>
        <begin position="68"/>
        <end position="200"/>
    </location>
</feature>
<dbReference type="Pfam" id="PF01553">
    <property type="entry name" value="Acyltransferase"/>
    <property type="match status" value="1"/>
</dbReference>
<accession>A0ABW5AJP4</accession>
<dbReference type="PANTHER" id="PTHR10434">
    <property type="entry name" value="1-ACYL-SN-GLYCEROL-3-PHOSPHATE ACYLTRANSFERASE"/>
    <property type="match status" value="1"/>
</dbReference>
<dbReference type="GO" id="GO:0016746">
    <property type="term" value="F:acyltransferase activity"/>
    <property type="evidence" value="ECO:0007669"/>
    <property type="project" value="UniProtKB-KW"/>
</dbReference>
<comment type="pathway">
    <text evidence="1">Lipid metabolism.</text>
</comment>
<evidence type="ECO:0000256" key="2">
    <source>
        <dbReference type="ARBA" id="ARBA00022679"/>
    </source>
</evidence>
<organism evidence="6 7">
    <name type="scientific">Rhodoplanes azumiensis</name>
    <dbReference type="NCBI Taxonomy" id="1897628"/>
    <lineage>
        <taxon>Bacteria</taxon>
        <taxon>Pseudomonadati</taxon>
        <taxon>Pseudomonadota</taxon>
        <taxon>Alphaproteobacteria</taxon>
        <taxon>Hyphomicrobiales</taxon>
        <taxon>Nitrobacteraceae</taxon>
        <taxon>Rhodoplanes</taxon>
    </lineage>
</organism>
<dbReference type="EMBL" id="JBHUIW010000015">
    <property type="protein sequence ID" value="MFD2183163.1"/>
    <property type="molecule type" value="Genomic_DNA"/>
</dbReference>
<evidence type="ECO:0000256" key="1">
    <source>
        <dbReference type="ARBA" id="ARBA00005189"/>
    </source>
</evidence>
<reference evidence="7" key="1">
    <citation type="journal article" date="2019" name="Int. J. Syst. Evol. Microbiol.">
        <title>The Global Catalogue of Microorganisms (GCM) 10K type strain sequencing project: providing services to taxonomists for standard genome sequencing and annotation.</title>
        <authorList>
            <consortium name="The Broad Institute Genomics Platform"/>
            <consortium name="The Broad Institute Genome Sequencing Center for Infectious Disease"/>
            <person name="Wu L."/>
            <person name="Ma J."/>
        </authorList>
    </citation>
    <scope>NUCLEOTIDE SEQUENCE [LARGE SCALE GENOMIC DNA]</scope>
    <source>
        <strain evidence="7">CGMCC 1.6774</strain>
    </source>
</reference>
<protein>
    <submittedName>
        <fullName evidence="6">Lysophospholipid acyltransferase family protein</fullName>
    </submittedName>
</protein>
<proteinExistence type="predicted"/>
<name>A0ABW5AJP4_9BRAD</name>